<evidence type="ECO:0000313" key="14">
    <source>
        <dbReference type="Proteomes" id="UP000261580"/>
    </source>
</evidence>
<evidence type="ECO:0000256" key="8">
    <source>
        <dbReference type="ARBA" id="ARBA00023212"/>
    </source>
</evidence>
<dbReference type="InterPro" id="IPR024930">
    <property type="entry name" value="Skp_dom_sf"/>
</dbReference>
<keyword evidence="8" id="KW-0206">Cytoskeleton</keyword>
<evidence type="ECO:0000256" key="1">
    <source>
        <dbReference type="ARBA" id="ARBA00003029"/>
    </source>
</evidence>
<dbReference type="PANTHER" id="PTHR28656">
    <property type="entry name" value="COILED-COIL DOMAIN-CONTAINING PROTEIN 153"/>
    <property type="match status" value="1"/>
</dbReference>
<accession>A0A3Q4H1T0</accession>
<comment type="subcellular location">
    <subcellularLocation>
        <location evidence="2">Cytoplasm</location>
        <location evidence="2">Cytoskeleton</location>
        <location evidence="2">Flagellum axoneme</location>
    </subcellularLocation>
</comment>
<sequence length="177" mass="20337">MKTNKQKTKKAPSGLYVQCLHALRRVQSDRADLRRRLIAVLAFQSESAMKSVIADANVILDLSRQYKTMQTELTNKVKKLEQEVSQLKEDLVLSQEELSKEKSERKQGEKEKDAIIADLRQKLDNMESDYEKILHETLDSLSSQLSATRQGWKDESATLHQKYKELLSEFGLNALDL</sequence>
<dbReference type="Proteomes" id="UP000261580">
    <property type="component" value="Unassembled WGS sequence"/>
</dbReference>
<dbReference type="SUPFAM" id="SSF111384">
    <property type="entry name" value="OmpH-like"/>
    <property type="match status" value="1"/>
</dbReference>
<proteinExistence type="inferred from homology"/>
<keyword evidence="9" id="KW-0966">Cell projection</keyword>
<reference evidence="13" key="1">
    <citation type="submission" date="2025-08" db="UniProtKB">
        <authorList>
            <consortium name="Ensembl"/>
        </authorList>
    </citation>
    <scope>IDENTIFICATION</scope>
</reference>
<reference evidence="13" key="2">
    <citation type="submission" date="2025-09" db="UniProtKB">
        <authorList>
            <consortium name="Ensembl"/>
        </authorList>
    </citation>
    <scope>IDENTIFICATION</scope>
</reference>
<evidence type="ECO:0000313" key="13">
    <source>
        <dbReference type="Ensembl" id="ENSNBRP00000010227.1"/>
    </source>
</evidence>
<keyword evidence="6 12" id="KW-0175">Coiled coil</keyword>
<evidence type="ECO:0000256" key="10">
    <source>
        <dbReference type="ARBA" id="ARBA00044754"/>
    </source>
</evidence>
<organism evidence="13 14">
    <name type="scientific">Neolamprologus brichardi</name>
    <name type="common">Fairy cichlid</name>
    <name type="synonym">Lamprologus brichardi</name>
    <dbReference type="NCBI Taxonomy" id="32507"/>
    <lineage>
        <taxon>Eukaryota</taxon>
        <taxon>Metazoa</taxon>
        <taxon>Chordata</taxon>
        <taxon>Craniata</taxon>
        <taxon>Vertebrata</taxon>
        <taxon>Euteleostomi</taxon>
        <taxon>Actinopterygii</taxon>
        <taxon>Neopterygii</taxon>
        <taxon>Teleostei</taxon>
        <taxon>Neoteleostei</taxon>
        <taxon>Acanthomorphata</taxon>
        <taxon>Ovalentaria</taxon>
        <taxon>Cichlomorphae</taxon>
        <taxon>Cichliformes</taxon>
        <taxon>Cichlidae</taxon>
        <taxon>African cichlids</taxon>
        <taxon>Pseudocrenilabrinae</taxon>
        <taxon>Lamprologini</taxon>
        <taxon>Neolamprologus</taxon>
    </lineage>
</organism>
<evidence type="ECO:0000256" key="2">
    <source>
        <dbReference type="ARBA" id="ARBA00004611"/>
    </source>
</evidence>
<protein>
    <recommendedName>
        <fullName evidence="11">Dynein regulatory complex protein 12</fullName>
    </recommendedName>
</protein>
<comment type="function">
    <text evidence="1">Component of the nexin-dynein regulatory complex (N-DRC), a key regulator of ciliary/flagellar motility which maintains the alignment and integrity of the distal axoneme and regulates microtubule sliding in motile axonemes.</text>
</comment>
<keyword evidence="14" id="KW-1185">Reference proteome</keyword>
<keyword evidence="5" id="KW-0282">Flagellum</keyword>
<dbReference type="Ensembl" id="ENSNBRT00000010515.1">
    <property type="protein sequence ID" value="ENSNBRP00000010227.1"/>
    <property type="gene ID" value="ENSNBRG00000007961.1"/>
</dbReference>
<comment type="similarity">
    <text evidence="10">Belongs to the DRC12 family.</text>
</comment>
<evidence type="ECO:0000256" key="5">
    <source>
        <dbReference type="ARBA" id="ARBA00022846"/>
    </source>
</evidence>
<feature type="coiled-coil region" evidence="12">
    <location>
        <begin position="63"/>
        <end position="136"/>
    </location>
</feature>
<dbReference type="OMA" id="WKDESAT"/>
<dbReference type="GeneTree" id="ENSGT00940000167064"/>
<name>A0A3Q4H1T0_NEOBR</name>
<evidence type="ECO:0000256" key="6">
    <source>
        <dbReference type="ARBA" id="ARBA00023054"/>
    </source>
</evidence>
<dbReference type="AlphaFoldDB" id="A0A3Q4H1T0"/>
<evidence type="ECO:0000256" key="7">
    <source>
        <dbReference type="ARBA" id="ARBA00023069"/>
    </source>
</evidence>
<evidence type="ECO:0000256" key="4">
    <source>
        <dbReference type="ARBA" id="ARBA00022490"/>
    </source>
</evidence>
<evidence type="ECO:0000256" key="3">
    <source>
        <dbReference type="ARBA" id="ARBA00011248"/>
    </source>
</evidence>
<dbReference type="InterPro" id="IPR033585">
    <property type="entry name" value="DRC12-like"/>
</dbReference>
<evidence type="ECO:0000256" key="12">
    <source>
        <dbReference type="SAM" id="Coils"/>
    </source>
</evidence>
<keyword evidence="4" id="KW-0963">Cytoplasm</keyword>
<comment type="subunit">
    <text evidence="3">Component of the nexin-dynein regulatory complex (N-DRC).</text>
</comment>
<keyword evidence="7" id="KW-0969">Cilium</keyword>
<dbReference type="STRING" id="32507.ENSNBRP00000010227"/>
<dbReference type="PANTHER" id="PTHR28656:SF1">
    <property type="entry name" value="COILED-COIL DOMAIN-CONTAINING PROTEIN 153"/>
    <property type="match status" value="1"/>
</dbReference>
<evidence type="ECO:0000256" key="9">
    <source>
        <dbReference type="ARBA" id="ARBA00023273"/>
    </source>
</evidence>
<dbReference type="Bgee" id="ENSNBRG00000007961">
    <property type="expression patterns" value="Expressed in testis and 1 other cell type or tissue"/>
</dbReference>
<evidence type="ECO:0000256" key="11">
    <source>
        <dbReference type="ARBA" id="ARBA00044800"/>
    </source>
</evidence>